<reference evidence="1 2" key="1">
    <citation type="submission" date="2020-06" db="EMBL/GenBank/DDBJ databases">
        <title>Genome mining for natural products.</title>
        <authorList>
            <person name="Zhang B."/>
            <person name="Shi J."/>
            <person name="Ge H."/>
        </authorList>
    </citation>
    <scope>NUCLEOTIDE SEQUENCE [LARGE SCALE GENOMIC DNA]</scope>
    <source>
        <strain evidence="1 2">NA00687</strain>
    </source>
</reference>
<dbReference type="Proteomes" id="UP000509303">
    <property type="component" value="Chromosome"/>
</dbReference>
<protein>
    <submittedName>
        <fullName evidence="1">Uncharacterized protein</fullName>
    </submittedName>
</protein>
<dbReference type="EMBL" id="CP054929">
    <property type="protein sequence ID" value="QKW50410.1"/>
    <property type="molecule type" value="Genomic_DNA"/>
</dbReference>
<accession>A0A7H8N781</accession>
<keyword evidence="2" id="KW-1185">Reference proteome</keyword>
<evidence type="ECO:0000313" key="1">
    <source>
        <dbReference type="EMBL" id="QKW50410.1"/>
    </source>
</evidence>
<dbReference type="AlphaFoldDB" id="A0A7H8N781"/>
<evidence type="ECO:0000313" key="2">
    <source>
        <dbReference type="Proteomes" id="UP000509303"/>
    </source>
</evidence>
<proteinExistence type="predicted"/>
<name>A0A7H8N781_9ACTN</name>
<dbReference type="RefSeq" id="WP_176162146.1">
    <property type="nucleotide sequence ID" value="NZ_CP054929.1"/>
</dbReference>
<sequence length="319" mass="33017">MSPDRSQTAYAESAADLARRVLGALRGAGDTALVAEHVERADDPKAALAALRVVGADTFAPFLLGDSVFHPQDAAALATSFTIFPPPVTSPTPPPAGPAEPWVVAWRDWAMAELLGRFTAPQGPPAAAGSAAAGLAELTGIDTAEVTGVRAPQPQGAPLLADDRLRAAYGAGGPRAREAVRVPEGSYAADRLHATDAAYTADTPESATEAAGLDWQRWSVRMGQLSPLALPGLDGPVHRAARGAPLALARGASRALLRRDHPTAARIVRWLALLGSDGVPLPLELPPLIEHLELLGGGGPRIALDLAIARRLLTLEPSA</sequence>
<gene>
    <name evidence="1" type="ORF">HUT08_13680</name>
</gene>
<organism evidence="1 2">
    <name type="scientific">Streptomyces buecherae</name>
    <dbReference type="NCBI Taxonomy" id="2763006"/>
    <lineage>
        <taxon>Bacteria</taxon>
        <taxon>Bacillati</taxon>
        <taxon>Actinomycetota</taxon>
        <taxon>Actinomycetes</taxon>
        <taxon>Kitasatosporales</taxon>
        <taxon>Streptomycetaceae</taxon>
        <taxon>Streptomyces</taxon>
    </lineage>
</organism>